<evidence type="ECO:0000256" key="3">
    <source>
        <dbReference type="ARBA" id="ARBA00008827"/>
    </source>
</evidence>
<evidence type="ECO:0000313" key="13">
    <source>
        <dbReference type="Proteomes" id="UP000837801"/>
    </source>
</evidence>
<evidence type="ECO:0000256" key="7">
    <source>
        <dbReference type="ARBA" id="ARBA00022927"/>
    </source>
</evidence>
<keyword evidence="9 11" id="KW-0472">Membrane</keyword>
<dbReference type="PANTHER" id="PTHR10805">
    <property type="entry name" value="COATOMER SUBUNIT EPSILON"/>
    <property type="match status" value="1"/>
</dbReference>
<dbReference type="AlphaFoldDB" id="A0A9P0QLW8"/>
<reference evidence="12" key="1">
    <citation type="submission" date="2022-03" db="EMBL/GenBank/DDBJ databases">
        <authorList>
            <person name="Legras J.-L."/>
            <person name="Devillers H."/>
            <person name="Grondin C."/>
        </authorList>
    </citation>
    <scope>NUCLEOTIDE SEQUENCE</scope>
    <source>
        <strain evidence="12">CLIB 1423</strain>
    </source>
</reference>
<keyword evidence="10 11" id="KW-0968">Cytoplasmic vesicle</keyword>
<dbReference type="Pfam" id="PF04733">
    <property type="entry name" value="Coatomer_E"/>
    <property type="match status" value="1"/>
</dbReference>
<dbReference type="GO" id="GO:0006891">
    <property type="term" value="P:intra-Golgi vesicle-mediated transport"/>
    <property type="evidence" value="ECO:0007669"/>
    <property type="project" value="TreeGrafter"/>
</dbReference>
<keyword evidence="5 11" id="KW-0963">Cytoplasm</keyword>
<keyword evidence="4 11" id="KW-0813">Transport</keyword>
<keyword evidence="8 11" id="KW-0333">Golgi apparatus</keyword>
<dbReference type="GO" id="GO:0000139">
    <property type="term" value="C:Golgi membrane"/>
    <property type="evidence" value="ECO:0007669"/>
    <property type="project" value="UniProtKB-SubCell"/>
</dbReference>
<evidence type="ECO:0000256" key="4">
    <source>
        <dbReference type="ARBA" id="ARBA00022448"/>
    </source>
</evidence>
<dbReference type="Gene3D" id="1.25.40.10">
    <property type="entry name" value="Tetratricopeptide repeat domain"/>
    <property type="match status" value="1"/>
</dbReference>
<gene>
    <name evidence="12" type="ORF">CLIB1423_02S08482</name>
</gene>
<dbReference type="PANTHER" id="PTHR10805:SF0">
    <property type="entry name" value="COATOMER SUBUNIT EPSILON"/>
    <property type="match status" value="1"/>
</dbReference>
<sequence>MDHSESDLYTIKTQFYTYQHQKVIDYDLEQFAPESQLSVSIFQIRSTITLGKDASKLIENGRAKFSSEDAGDAASALLAFECLQAWNDLKTFGTDDSTYFDDIITSSTPALSELQAIYTAVYLVKVNKDIDQAIQFLSSYIDAKASNSELEPLLVLVQLYLIKGNFSPALKIFKDFKQFPDSARDSIIYQVLESWVLSIKGESDNINNAYYFYDELLSSDFDDDAEGKFRLLNSLFVLTLQLKHYPEAQELLIQIKSSNHTSTSADFVANQITFDYLTNSGAKVEDFLQELTTLDEEHKLLIDLAEKNKLFDEIVEKYKVTG</sequence>
<comment type="similarity">
    <text evidence="3 11">Belongs to the COPE family.</text>
</comment>
<dbReference type="GO" id="GO:0006888">
    <property type="term" value="P:endoplasmic reticulum to Golgi vesicle-mediated transport"/>
    <property type="evidence" value="ECO:0007669"/>
    <property type="project" value="TreeGrafter"/>
</dbReference>
<dbReference type="GO" id="GO:0006890">
    <property type="term" value="P:retrograde vesicle-mediated transport, Golgi to endoplasmic reticulum"/>
    <property type="evidence" value="ECO:0007669"/>
    <property type="project" value="UniProtKB-UniRule"/>
</dbReference>
<evidence type="ECO:0000256" key="8">
    <source>
        <dbReference type="ARBA" id="ARBA00023034"/>
    </source>
</evidence>
<dbReference type="InterPro" id="IPR006822">
    <property type="entry name" value="Coatomer_esu"/>
</dbReference>
<evidence type="ECO:0000313" key="12">
    <source>
        <dbReference type="EMBL" id="CAH2350936.1"/>
    </source>
</evidence>
<evidence type="ECO:0000256" key="9">
    <source>
        <dbReference type="ARBA" id="ARBA00023136"/>
    </source>
</evidence>
<dbReference type="OrthoDB" id="310217at2759"/>
<accession>A0A9P0QLW8</accession>
<proteinExistence type="inferred from homology"/>
<dbReference type="GO" id="GO:0015031">
    <property type="term" value="P:protein transport"/>
    <property type="evidence" value="ECO:0007669"/>
    <property type="project" value="UniProtKB-UniRule"/>
</dbReference>
<protein>
    <recommendedName>
        <fullName evidence="11">Coatomer subunit epsilon</fullName>
    </recommendedName>
</protein>
<evidence type="ECO:0000256" key="1">
    <source>
        <dbReference type="ARBA" id="ARBA00004255"/>
    </source>
</evidence>
<comment type="caution">
    <text evidence="12">The sequence shown here is derived from an EMBL/GenBank/DDBJ whole genome shotgun (WGS) entry which is preliminary data.</text>
</comment>
<dbReference type="EMBL" id="CAKXYY010000002">
    <property type="protein sequence ID" value="CAH2350936.1"/>
    <property type="molecule type" value="Genomic_DNA"/>
</dbReference>
<dbReference type="GO" id="GO:0030126">
    <property type="term" value="C:COPI vesicle coat"/>
    <property type="evidence" value="ECO:0007669"/>
    <property type="project" value="TreeGrafter"/>
</dbReference>
<name>A0A9P0QLW8_9ASCO</name>
<dbReference type="Proteomes" id="UP000837801">
    <property type="component" value="Unassembled WGS sequence"/>
</dbReference>
<evidence type="ECO:0000256" key="11">
    <source>
        <dbReference type="PIRNR" id="PIRNR016478"/>
    </source>
</evidence>
<dbReference type="InterPro" id="IPR011990">
    <property type="entry name" value="TPR-like_helical_dom_sf"/>
</dbReference>
<evidence type="ECO:0000256" key="6">
    <source>
        <dbReference type="ARBA" id="ARBA00022892"/>
    </source>
</evidence>
<keyword evidence="6 11" id="KW-0931">ER-Golgi transport</keyword>
<evidence type="ECO:0000256" key="5">
    <source>
        <dbReference type="ARBA" id="ARBA00022490"/>
    </source>
</evidence>
<comment type="subcellular location">
    <subcellularLocation>
        <location evidence="2">Cytoplasmic vesicle</location>
        <location evidence="2">COPI-coated vesicle membrane</location>
        <topology evidence="2">Peripheral membrane protein</topology>
        <orientation evidence="2">Cytoplasmic side</orientation>
    </subcellularLocation>
    <subcellularLocation>
        <location evidence="1">Golgi apparatus membrane</location>
        <topology evidence="1">Peripheral membrane protein</topology>
        <orientation evidence="1">Cytoplasmic side</orientation>
    </subcellularLocation>
</comment>
<organism evidence="12 13">
    <name type="scientific">[Candida] railenensis</name>
    <dbReference type="NCBI Taxonomy" id="45579"/>
    <lineage>
        <taxon>Eukaryota</taxon>
        <taxon>Fungi</taxon>
        <taxon>Dikarya</taxon>
        <taxon>Ascomycota</taxon>
        <taxon>Saccharomycotina</taxon>
        <taxon>Pichiomycetes</taxon>
        <taxon>Debaryomycetaceae</taxon>
        <taxon>Kurtzmaniella</taxon>
    </lineage>
</organism>
<keyword evidence="13" id="KW-1185">Reference proteome</keyword>
<comment type="function">
    <text evidence="11">The coatomer is a cytosolic protein complex that binds to dilysine motifs and reversibly associates with Golgi non-clathrin-coated vesicles, which further mediate biosynthetic protein transport from the ER, via the Golgi up to the trans Golgi network. The coatomer complex is required for budding from Golgi membranes, and is essential for the retrograde Golgi-to-ER transport of dilysine-tagged proteins.</text>
</comment>
<evidence type="ECO:0000256" key="10">
    <source>
        <dbReference type="ARBA" id="ARBA00023329"/>
    </source>
</evidence>
<dbReference type="GO" id="GO:0005198">
    <property type="term" value="F:structural molecule activity"/>
    <property type="evidence" value="ECO:0007669"/>
    <property type="project" value="UniProtKB-UniRule"/>
</dbReference>
<evidence type="ECO:0000256" key="2">
    <source>
        <dbReference type="ARBA" id="ARBA00004347"/>
    </source>
</evidence>
<dbReference type="PIRSF" id="PIRSF016478">
    <property type="entry name" value="Coatomer_esu"/>
    <property type="match status" value="1"/>
</dbReference>
<keyword evidence="7 11" id="KW-0653">Protein transport</keyword>